<dbReference type="EMBL" id="MHSL01000014">
    <property type="protein sequence ID" value="OHA43938.1"/>
    <property type="molecule type" value="Genomic_DNA"/>
</dbReference>
<dbReference type="InterPro" id="IPR009003">
    <property type="entry name" value="Peptidase_S1_PA"/>
</dbReference>
<dbReference type="Pfam" id="PF13365">
    <property type="entry name" value="Trypsin_2"/>
    <property type="match status" value="1"/>
</dbReference>
<evidence type="ECO:0000313" key="1">
    <source>
        <dbReference type="EMBL" id="OHA43938.1"/>
    </source>
</evidence>
<evidence type="ECO:0000313" key="2">
    <source>
        <dbReference type="Proteomes" id="UP000176355"/>
    </source>
</evidence>
<dbReference type="PANTHER" id="PTHR22939:SF129">
    <property type="entry name" value="SERINE PROTEASE HTRA2, MITOCHONDRIAL"/>
    <property type="match status" value="1"/>
</dbReference>
<dbReference type="Proteomes" id="UP000176355">
    <property type="component" value="Unassembled WGS sequence"/>
</dbReference>
<comment type="caution">
    <text evidence="1">The sequence shown here is derived from an EMBL/GenBank/DDBJ whole genome shotgun (WGS) entry which is preliminary data.</text>
</comment>
<dbReference type="STRING" id="1802333.A3G03_03485"/>
<gene>
    <name evidence="1" type="ORF">A3G03_03485</name>
</gene>
<dbReference type="AlphaFoldDB" id="A0A1G2P6H2"/>
<reference evidence="1 2" key="1">
    <citation type="journal article" date="2016" name="Nat. Commun.">
        <title>Thousands of microbial genomes shed light on interconnected biogeochemical processes in an aquifer system.</title>
        <authorList>
            <person name="Anantharaman K."/>
            <person name="Brown C.T."/>
            <person name="Hug L.A."/>
            <person name="Sharon I."/>
            <person name="Castelle C.J."/>
            <person name="Probst A.J."/>
            <person name="Thomas B.C."/>
            <person name="Singh A."/>
            <person name="Wilkins M.J."/>
            <person name="Karaoz U."/>
            <person name="Brodie E.L."/>
            <person name="Williams K.H."/>
            <person name="Hubbard S.S."/>
            <person name="Banfield J.F."/>
        </authorList>
    </citation>
    <scope>NUCLEOTIDE SEQUENCE [LARGE SCALE GENOMIC DNA]</scope>
</reference>
<dbReference type="PANTHER" id="PTHR22939">
    <property type="entry name" value="SERINE PROTEASE FAMILY S1C HTRA-RELATED"/>
    <property type="match status" value="1"/>
</dbReference>
<dbReference type="GO" id="GO:0006508">
    <property type="term" value="P:proteolysis"/>
    <property type="evidence" value="ECO:0007669"/>
    <property type="project" value="TreeGrafter"/>
</dbReference>
<organism evidence="1 2">
    <name type="scientific">Candidatus Taylorbacteria bacterium RIFCSPLOWO2_12_FULL_44_15c</name>
    <dbReference type="NCBI Taxonomy" id="1802333"/>
    <lineage>
        <taxon>Bacteria</taxon>
        <taxon>Candidatus Tayloriibacteriota</taxon>
    </lineage>
</organism>
<name>A0A1G2P6H2_9BACT</name>
<dbReference type="GO" id="GO:0004252">
    <property type="term" value="F:serine-type endopeptidase activity"/>
    <property type="evidence" value="ECO:0007669"/>
    <property type="project" value="TreeGrafter"/>
</dbReference>
<accession>A0A1G2P6H2</accession>
<dbReference type="Gene3D" id="2.40.10.120">
    <property type="match status" value="1"/>
</dbReference>
<sequence length="278" mass="29264">MESLNKQQLILLALLVSFVTSIATGIVTVSLMDQAPAGITQTINRVVEKTIERVVQAPAQPAAVVTKEVIVTEEDLITAAIEKNAKSIVKIEMILASQTTGSFAGLGVVVSADGVIVGDNANFVTPDVNYVYVGKFADGKSFPLAVVFTEEKSRIVIFRAVIDNKEKHNFATVALGDSDLLKLGQTIVGLSGANQFTAAVGVVSSFDMRDEPTAEGATTTEKVRRTIETTIAAKDFITGGPLLNTAGEVVAIKVAGGDMSYVPINLIKKILPDSNAAN</sequence>
<proteinExistence type="predicted"/>
<evidence type="ECO:0008006" key="3">
    <source>
        <dbReference type="Google" id="ProtNLM"/>
    </source>
</evidence>
<protein>
    <recommendedName>
        <fullName evidence="3">Serine protease</fullName>
    </recommendedName>
</protein>
<dbReference type="SUPFAM" id="SSF50494">
    <property type="entry name" value="Trypsin-like serine proteases"/>
    <property type="match status" value="1"/>
</dbReference>